<accession>C2XU40</accession>
<dbReference type="AlphaFoldDB" id="C2XU40"/>
<comment type="caution">
    <text evidence="1">The sequence shown here is derived from an EMBL/GenBank/DDBJ whole genome shotgun (WGS) entry which is preliminary data.</text>
</comment>
<proteinExistence type="predicted"/>
<organism evidence="1">
    <name type="scientific">Bacillus mycoides</name>
    <dbReference type="NCBI Taxonomy" id="1405"/>
    <lineage>
        <taxon>Bacteria</taxon>
        <taxon>Bacillati</taxon>
        <taxon>Bacillota</taxon>
        <taxon>Bacilli</taxon>
        <taxon>Bacillales</taxon>
        <taxon>Bacillaceae</taxon>
        <taxon>Bacillus</taxon>
        <taxon>Bacillus cereus group</taxon>
    </lineage>
</organism>
<reference evidence="1" key="1">
    <citation type="journal article" date="2012" name="Genome Res.">
        <title>Genomic characterization of the Bacillus cereus sensu lato species: Backdrop to the evolution of Bacillus anthracis.</title>
        <authorList>
            <person name="Zwick M.E."/>
            <person name="Joseph S.J."/>
            <person name="Didelot X."/>
            <person name="Chen P.E."/>
            <person name="Bishop-Lilly K.A."/>
            <person name="Stewart A.C."/>
            <person name="Willner K."/>
            <person name="Nolan N."/>
            <person name="Lentz S."/>
            <person name="Thomason M.K."/>
            <person name="Sozhamannan S."/>
            <person name="Mateczun A.J."/>
            <person name="Du L."/>
            <person name="Read T.D."/>
        </authorList>
    </citation>
    <scope>NUCLEOTIDE SEQUENCE [LARGE SCALE GENOMIC DNA]</scope>
    <source>
        <strain evidence="1">AH603</strain>
    </source>
</reference>
<name>C2XU40_BACMY</name>
<dbReference type="HOGENOM" id="CLU_3195812_0_0_9"/>
<dbReference type="EMBL" id="ACMP01000068">
    <property type="protein sequence ID" value="EEL70757.1"/>
    <property type="molecule type" value="Genomic_DNA"/>
</dbReference>
<evidence type="ECO:0000313" key="1">
    <source>
        <dbReference type="EMBL" id="EEL70757.1"/>
    </source>
</evidence>
<gene>
    <name evidence="1" type="ORF">bcere0026_22110</name>
</gene>
<protein>
    <submittedName>
        <fullName evidence="1">Uncharacterized protein</fullName>
    </submittedName>
</protein>
<sequence length="45" mass="5594">MIWAFFYYNCFSKEFNNPHFYIQAFHASIFQTLQQNHNFIILFLV</sequence>
<dbReference type="Proteomes" id="UP000001753">
    <property type="component" value="Chromosome"/>
</dbReference>